<evidence type="ECO:0000313" key="1">
    <source>
        <dbReference type="EMBL" id="GAH28542.1"/>
    </source>
</evidence>
<sequence>MKRFVEHCKKNGQIFCFETGQELPSTLKRLIIDIGDNAYVNLDPANLILYGMAHPLDAVEILGEYVRGMHAKDALWPNRDEGLGIEVPVGKGEVDFP</sequence>
<name>X1E7J5_9ZZZZ</name>
<dbReference type="InterPro" id="IPR036237">
    <property type="entry name" value="Xyl_isomerase-like_sf"/>
</dbReference>
<dbReference type="SUPFAM" id="SSF51658">
    <property type="entry name" value="Xylose isomerase-like"/>
    <property type="match status" value="1"/>
</dbReference>
<feature type="non-terminal residue" evidence="1">
    <location>
        <position position="97"/>
    </location>
</feature>
<dbReference type="Gene3D" id="3.20.20.150">
    <property type="entry name" value="Divalent-metal-dependent TIM barrel enzymes"/>
    <property type="match status" value="1"/>
</dbReference>
<dbReference type="EMBL" id="BART01040360">
    <property type="protein sequence ID" value="GAH28542.1"/>
    <property type="molecule type" value="Genomic_DNA"/>
</dbReference>
<dbReference type="AlphaFoldDB" id="X1E7J5"/>
<reference evidence="1" key="1">
    <citation type="journal article" date="2014" name="Front. Microbiol.">
        <title>High frequency of phylogenetically diverse reductive dehalogenase-homologous genes in deep subseafloor sedimentary metagenomes.</title>
        <authorList>
            <person name="Kawai M."/>
            <person name="Futagami T."/>
            <person name="Toyoda A."/>
            <person name="Takaki Y."/>
            <person name="Nishi S."/>
            <person name="Hori S."/>
            <person name="Arai W."/>
            <person name="Tsubouchi T."/>
            <person name="Morono Y."/>
            <person name="Uchiyama I."/>
            <person name="Ito T."/>
            <person name="Fujiyama A."/>
            <person name="Inagaki F."/>
            <person name="Takami H."/>
        </authorList>
    </citation>
    <scope>NUCLEOTIDE SEQUENCE</scope>
    <source>
        <strain evidence="1">Expedition CK06-06</strain>
    </source>
</reference>
<accession>X1E7J5</accession>
<protein>
    <submittedName>
        <fullName evidence="1">Uncharacterized protein</fullName>
    </submittedName>
</protein>
<proteinExistence type="predicted"/>
<organism evidence="1">
    <name type="scientific">marine sediment metagenome</name>
    <dbReference type="NCBI Taxonomy" id="412755"/>
    <lineage>
        <taxon>unclassified sequences</taxon>
        <taxon>metagenomes</taxon>
        <taxon>ecological metagenomes</taxon>
    </lineage>
</organism>
<comment type="caution">
    <text evidence="1">The sequence shown here is derived from an EMBL/GenBank/DDBJ whole genome shotgun (WGS) entry which is preliminary data.</text>
</comment>
<gene>
    <name evidence="1" type="ORF">S01H4_65747</name>
</gene>